<dbReference type="GO" id="GO:0006259">
    <property type="term" value="P:DNA metabolic process"/>
    <property type="evidence" value="ECO:0007669"/>
    <property type="project" value="UniProtKB-ARBA"/>
</dbReference>
<comment type="caution">
    <text evidence="2">The sequence shown here is derived from an EMBL/GenBank/DDBJ whole genome shotgun (WGS) entry which is preliminary data.</text>
</comment>
<dbReference type="InterPro" id="IPR043502">
    <property type="entry name" value="DNA/RNA_pol_sf"/>
</dbReference>
<dbReference type="Proteomes" id="UP001519460">
    <property type="component" value="Unassembled WGS sequence"/>
</dbReference>
<name>A0ABD0K8Q0_9CAEN</name>
<dbReference type="SUPFAM" id="SSF56672">
    <property type="entry name" value="DNA/RNA polymerases"/>
    <property type="match status" value="2"/>
</dbReference>
<dbReference type="Pfam" id="PF17921">
    <property type="entry name" value="Integrase_H2C2"/>
    <property type="match status" value="2"/>
</dbReference>
<dbReference type="PANTHER" id="PTHR37984:SF15">
    <property type="entry name" value="INTEGRASE CATALYTIC DOMAIN-CONTAINING PROTEIN"/>
    <property type="match status" value="1"/>
</dbReference>
<dbReference type="EMBL" id="JACVVK020000226">
    <property type="protein sequence ID" value="KAK7483472.1"/>
    <property type="molecule type" value="Genomic_DNA"/>
</dbReference>
<reference evidence="2 3" key="1">
    <citation type="journal article" date="2023" name="Sci. Data">
        <title>Genome assembly of the Korean intertidal mud-creeper Batillaria attramentaria.</title>
        <authorList>
            <person name="Patra A.K."/>
            <person name="Ho P.T."/>
            <person name="Jun S."/>
            <person name="Lee S.J."/>
            <person name="Kim Y."/>
            <person name="Won Y.J."/>
        </authorList>
    </citation>
    <scope>NUCLEOTIDE SEQUENCE [LARGE SCALE GENOMIC DNA]</scope>
    <source>
        <strain evidence="2">Wonlab-2016</strain>
    </source>
</reference>
<evidence type="ECO:0000259" key="1">
    <source>
        <dbReference type="PROSITE" id="PS50994"/>
    </source>
</evidence>
<dbReference type="PROSITE" id="PS50994">
    <property type="entry name" value="INTEGRASE"/>
    <property type="match status" value="2"/>
</dbReference>
<feature type="non-terminal residue" evidence="2">
    <location>
        <position position="1203"/>
    </location>
</feature>
<dbReference type="Gene3D" id="3.30.420.10">
    <property type="entry name" value="Ribonuclease H-like superfamily/Ribonuclease H"/>
    <property type="match status" value="2"/>
</dbReference>
<feature type="domain" description="Integrase catalytic" evidence="1">
    <location>
        <begin position="276"/>
        <end position="364"/>
    </location>
</feature>
<dbReference type="CDD" id="cd00303">
    <property type="entry name" value="retropepsin_like"/>
    <property type="match status" value="1"/>
</dbReference>
<keyword evidence="3" id="KW-1185">Reference proteome</keyword>
<dbReference type="InterPro" id="IPR001584">
    <property type="entry name" value="Integrase_cat-core"/>
</dbReference>
<dbReference type="InterPro" id="IPR021109">
    <property type="entry name" value="Peptidase_aspartic_dom_sf"/>
</dbReference>
<dbReference type="AlphaFoldDB" id="A0ABD0K8Q0"/>
<dbReference type="InterPro" id="IPR036397">
    <property type="entry name" value="RNaseH_sf"/>
</dbReference>
<gene>
    <name evidence="2" type="ORF">BaRGS_00025271</name>
</gene>
<dbReference type="SUPFAM" id="SSF53098">
    <property type="entry name" value="Ribonuclease H-like"/>
    <property type="match status" value="2"/>
</dbReference>
<dbReference type="Gene3D" id="1.10.340.70">
    <property type="match status" value="2"/>
</dbReference>
<dbReference type="FunFam" id="1.10.340.70:FF:000001">
    <property type="entry name" value="Retrovirus-related Pol polyprotein from transposon gypsy-like Protein"/>
    <property type="match status" value="2"/>
</dbReference>
<evidence type="ECO:0000313" key="3">
    <source>
        <dbReference type="Proteomes" id="UP001519460"/>
    </source>
</evidence>
<dbReference type="InterPro" id="IPR050951">
    <property type="entry name" value="Retrovirus_Pol_polyprotein"/>
</dbReference>
<dbReference type="Gene3D" id="2.40.70.10">
    <property type="entry name" value="Acid Proteases"/>
    <property type="match status" value="1"/>
</dbReference>
<organism evidence="2 3">
    <name type="scientific">Batillaria attramentaria</name>
    <dbReference type="NCBI Taxonomy" id="370345"/>
    <lineage>
        <taxon>Eukaryota</taxon>
        <taxon>Metazoa</taxon>
        <taxon>Spiralia</taxon>
        <taxon>Lophotrochozoa</taxon>
        <taxon>Mollusca</taxon>
        <taxon>Gastropoda</taxon>
        <taxon>Caenogastropoda</taxon>
        <taxon>Sorbeoconcha</taxon>
        <taxon>Cerithioidea</taxon>
        <taxon>Batillariidae</taxon>
        <taxon>Batillaria</taxon>
    </lineage>
</organism>
<dbReference type="Gene3D" id="3.10.10.10">
    <property type="entry name" value="HIV Type 1 Reverse Transcriptase, subunit A, domain 1"/>
    <property type="match status" value="1"/>
</dbReference>
<dbReference type="InterPro" id="IPR012337">
    <property type="entry name" value="RNaseH-like_sf"/>
</dbReference>
<dbReference type="PANTHER" id="PTHR37984">
    <property type="entry name" value="PROTEIN CBG26694"/>
    <property type="match status" value="1"/>
</dbReference>
<dbReference type="FunFam" id="3.30.420.10:FF:000032">
    <property type="entry name" value="Retrovirus-related Pol polyprotein from transposon 297-like Protein"/>
    <property type="match status" value="2"/>
</dbReference>
<feature type="domain" description="Integrase catalytic" evidence="1">
    <location>
        <begin position="1007"/>
        <end position="1095"/>
    </location>
</feature>
<evidence type="ECO:0000313" key="2">
    <source>
        <dbReference type="EMBL" id="KAK7483472.1"/>
    </source>
</evidence>
<dbReference type="Gene3D" id="3.30.70.270">
    <property type="match status" value="1"/>
</dbReference>
<feature type="non-terminal residue" evidence="2">
    <location>
        <position position="1"/>
    </location>
</feature>
<sequence>CEEEKVAAVRNWKVPTTTTEVRQFLGFASYYRRFIAKFQLQDPCMIWWLKQARAPRRQPSPSPVVGAREDLAVQHLSVSSTTCDRLAANPTADIAPPARLQDPVVQADKVADPAAATTEVFPHLSPAQLQRLQQEDADIGTVLASMPNKLQSPKEASLRALVRQHPRLTMQNGLLYRRVTLPQQDTVLQLVLPSSLRPDVIQALHDRMGHQGVERTLELLRSRVYWPGMHADVKDYVAACERCAMGRHQRLNLPSGHLLASRPLEILAMDFTKFDDQGRNFESQVVQQLCQLYNIKKTRTTPYHPQGNGQCERFNRTLHDLLRTLPAEQKTTWPRHLPELVQAYNVTPHASTGFSPHFLLFGQEPRLPVDDLLGLPSNTSAVGPRDYVRQHQHRLNQAHARANDNLQKAAADRARQTDKGSADHPLHLGDFVYLRNRVLGRNKFQDRWRPQLYVVTRRPYEDSQGVSTCALIDTGSQVTTVTENFYCQYLKDSSSIQPAQFLTLRAANGLEVPYVGIVVVDLVAFGQTLEAVPVLVTKDCGNPEKLRVPVLLGMNVLQQITGGLASSDFPPVLQPLMQEVKLETRSIRGVARVAGGCCIPAYSAATIKITSTQKSCDPLLASPLAQPLPQGLLLIPTLVSDQPSQRYVRLVNITSEDCILPARTPVAQLHAASCFEGQDIQVRANCSQLTVDIERVSTDPAAPGTVPCPDFDGDDEDRQQLQQLLDRYAHVFAQDDTLGYTDIVQHRIPTTDNVPVSQPYRSIPPTQLQEVKEHLQGLLQSGAIVPSHSPYAAPVVGAREDLAVQHLSVSSTTCDRLAANPTADIAPPARLQDPVVQADKVADPAAATTEVFPHLSPAQLQRLQQEDADIGTVLASMPNKLQSPKEASLRALVRQHPRLTMQNGLLYRRVTLPQQDTVLQLVLPSSLRPDVIQALHDRMGHQGVERTLELLRSRVYWPGMHADVKDYVAACERCAMGRHQRLNLPSGHLLASRPLEILAMDFTKFDDQGRNFESQVVQQLCQLYNIKKTRTTPYHPQGNGQCERFNRTLHDLLRTLPAEQKTTWPRHLPELVQAYNVTPHASTGFSPHFLLFGQEPRLPVDDLLGLPSNTSAVGPRDYVRQHQHRLNQAHARANDNLQKAAADRARQTDKGSADHPLHLGDFVYLRNRVLGRNKFQDRWRPQLYVVTRRPYEDSQVYAVKPVA</sequence>
<proteinExistence type="predicted"/>
<dbReference type="InterPro" id="IPR043128">
    <property type="entry name" value="Rev_trsase/Diguanyl_cyclase"/>
</dbReference>
<accession>A0ABD0K8Q0</accession>
<dbReference type="InterPro" id="IPR041588">
    <property type="entry name" value="Integrase_H2C2"/>
</dbReference>
<protein>
    <recommendedName>
        <fullName evidence="1">Integrase catalytic domain-containing protein</fullName>
    </recommendedName>
</protein>